<evidence type="ECO:0000256" key="1">
    <source>
        <dbReference type="SAM" id="MobiDB-lite"/>
    </source>
</evidence>
<name>A0A6A6QDU4_9PEZI</name>
<evidence type="ECO:0000313" key="3">
    <source>
        <dbReference type="Proteomes" id="UP000799750"/>
    </source>
</evidence>
<organism evidence="2 3">
    <name type="scientific">Lophium mytilinum</name>
    <dbReference type="NCBI Taxonomy" id="390894"/>
    <lineage>
        <taxon>Eukaryota</taxon>
        <taxon>Fungi</taxon>
        <taxon>Dikarya</taxon>
        <taxon>Ascomycota</taxon>
        <taxon>Pezizomycotina</taxon>
        <taxon>Dothideomycetes</taxon>
        <taxon>Pleosporomycetidae</taxon>
        <taxon>Mytilinidiales</taxon>
        <taxon>Mytilinidiaceae</taxon>
        <taxon>Lophium</taxon>
    </lineage>
</organism>
<feature type="region of interest" description="Disordered" evidence="1">
    <location>
        <begin position="18"/>
        <end position="48"/>
    </location>
</feature>
<dbReference type="AlphaFoldDB" id="A0A6A6QDU4"/>
<accession>A0A6A6QDU4</accession>
<gene>
    <name evidence="2" type="ORF">BU16DRAFT_161670</name>
</gene>
<evidence type="ECO:0000313" key="2">
    <source>
        <dbReference type="EMBL" id="KAF2489647.1"/>
    </source>
</evidence>
<sequence>MLAVGGYSSIWVSRMPQTHRNSRLRGGAGRNIVPNHGGTGNNAQNTSLGRTQTWTTCSASDQSFEATSTLFAVMAGRPGARLHRRQSALKHSGTPGRRQGLAGVIGSRYLSSPTPRRRALVTAPSANHVSQHHSPKVIVTSYPALHGHKTCSQRLRRPARQTSGLCHLTLRLSPAGCCQYGRGTKSWLPWPARLRTPCAWPFESAANHRPANRLASDASFRDMGTGARLTCISRTLAPMLPHLSLKSLVVALVFSISQLIAGTGLPTKVNISRSYISHCHPRRIRRL</sequence>
<protein>
    <submittedName>
        <fullName evidence="2">Uncharacterized protein</fullName>
    </submittedName>
</protein>
<reference evidence="2" key="1">
    <citation type="journal article" date="2020" name="Stud. Mycol.">
        <title>101 Dothideomycetes genomes: a test case for predicting lifestyles and emergence of pathogens.</title>
        <authorList>
            <person name="Haridas S."/>
            <person name="Albert R."/>
            <person name="Binder M."/>
            <person name="Bloem J."/>
            <person name="Labutti K."/>
            <person name="Salamov A."/>
            <person name="Andreopoulos B."/>
            <person name="Baker S."/>
            <person name="Barry K."/>
            <person name="Bills G."/>
            <person name="Bluhm B."/>
            <person name="Cannon C."/>
            <person name="Castanera R."/>
            <person name="Culley D."/>
            <person name="Daum C."/>
            <person name="Ezra D."/>
            <person name="Gonzalez J."/>
            <person name="Henrissat B."/>
            <person name="Kuo A."/>
            <person name="Liang C."/>
            <person name="Lipzen A."/>
            <person name="Lutzoni F."/>
            <person name="Magnuson J."/>
            <person name="Mondo S."/>
            <person name="Nolan M."/>
            <person name="Ohm R."/>
            <person name="Pangilinan J."/>
            <person name="Park H.-J."/>
            <person name="Ramirez L."/>
            <person name="Alfaro M."/>
            <person name="Sun H."/>
            <person name="Tritt A."/>
            <person name="Yoshinaga Y."/>
            <person name="Zwiers L.-H."/>
            <person name="Turgeon B."/>
            <person name="Goodwin S."/>
            <person name="Spatafora J."/>
            <person name="Crous P."/>
            <person name="Grigoriev I."/>
        </authorList>
    </citation>
    <scope>NUCLEOTIDE SEQUENCE</scope>
    <source>
        <strain evidence="2">CBS 269.34</strain>
    </source>
</reference>
<keyword evidence="3" id="KW-1185">Reference proteome</keyword>
<dbReference type="Proteomes" id="UP000799750">
    <property type="component" value="Unassembled WGS sequence"/>
</dbReference>
<dbReference type="EMBL" id="MU004198">
    <property type="protein sequence ID" value="KAF2489647.1"/>
    <property type="molecule type" value="Genomic_DNA"/>
</dbReference>
<proteinExistence type="predicted"/>